<dbReference type="SUPFAM" id="SSF49464">
    <property type="entry name" value="Carboxypeptidase regulatory domain-like"/>
    <property type="match status" value="1"/>
</dbReference>
<keyword evidence="4 10" id="KW-0812">Transmembrane</keyword>
<evidence type="ECO:0000256" key="2">
    <source>
        <dbReference type="ARBA" id="ARBA00022448"/>
    </source>
</evidence>
<dbReference type="InterPro" id="IPR036942">
    <property type="entry name" value="Beta-barrel_TonB_sf"/>
</dbReference>
<dbReference type="GO" id="GO:0044718">
    <property type="term" value="P:siderophore transmembrane transport"/>
    <property type="evidence" value="ECO:0007669"/>
    <property type="project" value="TreeGrafter"/>
</dbReference>
<keyword evidence="2 10" id="KW-0813">Transport</keyword>
<organism evidence="15 16">
    <name type="scientific">Hymenobacter edaphi</name>
    <dbReference type="NCBI Taxonomy" id="2211146"/>
    <lineage>
        <taxon>Bacteria</taxon>
        <taxon>Pseudomonadati</taxon>
        <taxon>Bacteroidota</taxon>
        <taxon>Cytophagia</taxon>
        <taxon>Cytophagales</taxon>
        <taxon>Hymenobacteraceae</taxon>
        <taxon>Hymenobacter</taxon>
    </lineage>
</organism>
<evidence type="ECO:0000256" key="6">
    <source>
        <dbReference type="ARBA" id="ARBA00023077"/>
    </source>
</evidence>
<dbReference type="PANTHER" id="PTHR30069">
    <property type="entry name" value="TONB-DEPENDENT OUTER MEMBRANE RECEPTOR"/>
    <property type="match status" value="1"/>
</dbReference>
<dbReference type="EMBL" id="QHKM01000007">
    <property type="protein sequence ID" value="RAK64021.1"/>
    <property type="molecule type" value="Genomic_DNA"/>
</dbReference>
<dbReference type="Gene3D" id="2.60.40.1120">
    <property type="entry name" value="Carboxypeptidase-like, regulatory domain"/>
    <property type="match status" value="1"/>
</dbReference>
<dbReference type="InterPro" id="IPR008969">
    <property type="entry name" value="CarboxyPept-like_regulatory"/>
</dbReference>
<sequence length="822" mass="89444">MSRFLLASVLLLAAETAAAQTTPAPTPRAAGRVSVTGRVVDQATQQPLPGATLLFPDLKQSTATDADGRFRFEQLPRGRFLVQIRSLGYGTVVRTVDTGSATALDFALSPAVTELGQVVVTGVSASTELRRSPVPTTVIDKEELSQHASTNVIDAIARTPGVSQITTGAAISKPVIRGLSSNRVITLNNGAKQEGQQWGDEHGIEIDEYSIDRAEVIKGPGSLLYGSDGMAGVVNFVAPDPVDNGRVIGSVAANYQTNNRLQGYSLMNAGNLGGFNWLVRGSGKVAGDYRNRYDGRVYNSGFRELNGSGYVGLNKSWGYSHLTFSTFNQQLGLIEGVRDSATGRFVQEAAVGDDAVSRRLVDPSAFRGYGLDVPRQQINHLRLGTDNNFILGQSRLTVNVGWQQNLRREFGDVLAADDPSLYFQLRTLDYAARYFLPELRGWNTTVGVSGMAQENQNLGAEFLIPAYRLFDGGVFGVTKRTFGRLDVSGGLRYDQRRLTADALWLDGREQPVPAGTPGAEPKFAAFQNTYRNWSGSLGGAFSLTDDLVLKANVARGFRAPNIAELGSNGVHEGTTRFEIGDPALRAETSLQSDLGLSLNTEHVTFSVDAFDNRIQHFIFPRRIRNAAGGDSTQISPEDGEEYRVFVYGQSPANLYGGEVTVDLHPHPLDWLHFENSFSMVRSQRRTDEGRQWLPFTPADRLQSELRVNLRQVPGLNRVGNVYARAGLEHNFAQRRIFGAFDTETPTAAYTLVNLGAGTDLTNGKGRTLASVLVAVNNVFDVAYQNHLSRLKYTDANNVTGRVGVFNPGRNVSVKLLVPLSFN</sequence>
<evidence type="ECO:0000256" key="1">
    <source>
        <dbReference type="ARBA" id="ARBA00004571"/>
    </source>
</evidence>
<dbReference type="InterPro" id="IPR012910">
    <property type="entry name" value="Plug_dom"/>
</dbReference>
<name>A0A328BC61_9BACT</name>
<keyword evidence="6 11" id="KW-0798">TonB box</keyword>
<evidence type="ECO:0000256" key="3">
    <source>
        <dbReference type="ARBA" id="ARBA00022452"/>
    </source>
</evidence>
<dbReference type="PANTHER" id="PTHR30069:SF29">
    <property type="entry name" value="HEMOGLOBIN AND HEMOGLOBIN-HAPTOGLOBIN-BINDING PROTEIN 1-RELATED"/>
    <property type="match status" value="1"/>
</dbReference>
<evidence type="ECO:0000259" key="13">
    <source>
        <dbReference type="Pfam" id="PF00593"/>
    </source>
</evidence>
<evidence type="ECO:0000256" key="7">
    <source>
        <dbReference type="ARBA" id="ARBA00023136"/>
    </source>
</evidence>
<keyword evidence="5 12" id="KW-0732">Signal</keyword>
<dbReference type="Gene3D" id="2.170.130.10">
    <property type="entry name" value="TonB-dependent receptor, plug domain"/>
    <property type="match status" value="1"/>
</dbReference>
<comment type="subcellular location">
    <subcellularLocation>
        <location evidence="1 10">Cell outer membrane</location>
        <topology evidence="1 10">Multi-pass membrane protein</topology>
    </subcellularLocation>
</comment>
<dbReference type="Pfam" id="PF13715">
    <property type="entry name" value="CarbopepD_reg_2"/>
    <property type="match status" value="1"/>
</dbReference>
<keyword evidence="8 15" id="KW-0675">Receptor</keyword>
<feature type="signal peptide" evidence="12">
    <location>
        <begin position="1"/>
        <end position="19"/>
    </location>
</feature>
<evidence type="ECO:0000256" key="5">
    <source>
        <dbReference type="ARBA" id="ARBA00022729"/>
    </source>
</evidence>
<dbReference type="RefSeq" id="WP_111479742.1">
    <property type="nucleotide sequence ID" value="NZ_QHKM01000007.1"/>
</dbReference>
<evidence type="ECO:0000256" key="4">
    <source>
        <dbReference type="ARBA" id="ARBA00022692"/>
    </source>
</evidence>
<keyword evidence="3 10" id="KW-1134">Transmembrane beta strand</keyword>
<evidence type="ECO:0000256" key="11">
    <source>
        <dbReference type="RuleBase" id="RU003357"/>
    </source>
</evidence>
<keyword evidence="16" id="KW-1185">Reference proteome</keyword>
<gene>
    <name evidence="15" type="ORF">DLM85_18915</name>
</gene>
<dbReference type="InterPro" id="IPR037066">
    <property type="entry name" value="Plug_dom_sf"/>
</dbReference>
<evidence type="ECO:0000313" key="16">
    <source>
        <dbReference type="Proteomes" id="UP000248553"/>
    </source>
</evidence>
<accession>A0A328BC61</accession>
<dbReference type="InterPro" id="IPR000531">
    <property type="entry name" value="Beta-barrel_TonB"/>
</dbReference>
<dbReference type="Proteomes" id="UP000248553">
    <property type="component" value="Unassembled WGS sequence"/>
</dbReference>
<dbReference type="GO" id="GO:0009279">
    <property type="term" value="C:cell outer membrane"/>
    <property type="evidence" value="ECO:0007669"/>
    <property type="project" value="UniProtKB-SubCell"/>
</dbReference>
<dbReference type="AlphaFoldDB" id="A0A328BC61"/>
<dbReference type="Gene3D" id="2.40.170.20">
    <property type="entry name" value="TonB-dependent receptor, beta-barrel domain"/>
    <property type="match status" value="1"/>
</dbReference>
<evidence type="ECO:0000256" key="10">
    <source>
        <dbReference type="PROSITE-ProRule" id="PRU01360"/>
    </source>
</evidence>
<evidence type="ECO:0000256" key="8">
    <source>
        <dbReference type="ARBA" id="ARBA00023170"/>
    </source>
</evidence>
<dbReference type="OrthoDB" id="9795928at2"/>
<dbReference type="InterPro" id="IPR039426">
    <property type="entry name" value="TonB-dep_rcpt-like"/>
</dbReference>
<keyword evidence="7 10" id="KW-0472">Membrane</keyword>
<evidence type="ECO:0000313" key="15">
    <source>
        <dbReference type="EMBL" id="RAK64021.1"/>
    </source>
</evidence>
<keyword evidence="9 10" id="KW-0998">Cell outer membrane</keyword>
<comment type="similarity">
    <text evidence="10 11">Belongs to the TonB-dependent receptor family.</text>
</comment>
<dbReference type="PROSITE" id="PS52016">
    <property type="entry name" value="TONB_DEPENDENT_REC_3"/>
    <property type="match status" value="1"/>
</dbReference>
<evidence type="ECO:0000259" key="14">
    <source>
        <dbReference type="Pfam" id="PF07715"/>
    </source>
</evidence>
<feature type="domain" description="TonB-dependent receptor plug" evidence="14">
    <location>
        <begin position="129"/>
        <end position="233"/>
    </location>
</feature>
<feature type="domain" description="TonB-dependent receptor-like beta-barrel" evidence="13">
    <location>
        <begin position="264"/>
        <end position="778"/>
    </location>
</feature>
<reference evidence="16" key="1">
    <citation type="submission" date="2018-05" db="EMBL/GenBank/DDBJ databases">
        <authorList>
            <person name="Nie L."/>
        </authorList>
    </citation>
    <scope>NUCLEOTIDE SEQUENCE [LARGE SCALE GENOMIC DNA]</scope>
    <source>
        <strain evidence="16">NL</strain>
    </source>
</reference>
<dbReference type="Pfam" id="PF07715">
    <property type="entry name" value="Plug"/>
    <property type="match status" value="1"/>
</dbReference>
<protein>
    <submittedName>
        <fullName evidence="15">TonB-dependent receptor</fullName>
    </submittedName>
</protein>
<comment type="caution">
    <text evidence="15">The sequence shown here is derived from an EMBL/GenBank/DDBJ whole genome shotgun (WGS) entry which is preliminary data.</text>
</comment>
<feature type="chain" id="PRO_5016278816" evidence="12">
    <location>
        <begin position="20"/>
        <end position="822"/>
    </location>
</feature>
<evidence type="ECO:0000256" key="12">
    <source>
        <dbReference type="SAM" id="SignalP"/>
    </source>
</evidence>
<proteinExistence type="inferred from homology"/>
<evidence type="ECO:0000256" key="9">
    <source>
        <dbReference type="ARBA" id="ARBA00023237"/>
    </source>
</evidence>
<dbReference type="SUPFAM" id="SSF56935">
    <property type="entry name" value="Porins"/>
    <property type="match status" value="1"/>
</dbReference>
<dbReference type="Pfam" id="PF00593">
    <property type="entry name" value="TonB_dep_Rec_b-barrel"/>
    <property type="match status" value="1"/>
</dbReference>
<dbReference type="GO" id="GO:0015344">
    <property type="term" value="F:siderophore uptake transmembrane transporter activity"/>
    <property type="evidence" value="ECO:0007669"/>
    <property type="project" value="TreeGrafter"/>
</dbReference>